<reference evidence="2" key="2">
    <citation type="submission" date="2023-06" db="EMBL/GenBank/DDBJ databases">
        <authorList>
            <consortium name="Lawrence Berkeley National Laboratory"/>
            <person name="Haridas S."/>
            <person name="Hensen N."/>
            <person name="Bonometti L."/>
            <person name="Westerberg I."/>
            <person name="Brannstrom I.O."/>
            <person name="Guillou S."/>
            <person name="Cros-Aarteil S."/>
            <person name="Calhoun S."/>
            <person name="Kuo A."/>
            <person name="Mondo S."/>
            <person name="Pangilinan J."/>
            <person name="Riley R."/>
            <person name="Labutti K."/>
            <person name="Andreopoulos B."/>
            <person name="Lipzen A."/>
            <person name="Chen C."/>
            <person name="Yanf M."/>
            <person name="Daum C."/>
            <person name="Ng V."/>
            <person name="Clum A."/>
            <person name="Steindorff A."/>
            <person name="Ohm R."/>
            <person name="Martin F."/>
            <person name="Silar P."/>
            <person name="Natvig D."/>
            <person name="Lalanne C."/>
            <person name="Gautier V."/>
            <person name="Ament-Velasquez S.L."/>
            <person name="Kruys A."/>
            <person name="Hutchinson M.I."/>
            <person name="Powell A.J."/>
            <person name="Barry K."/>
            <person name="Miller A.N."/>
            <person name="Grigoriev I.V."/>
            <person name="Debuchy R."/>
            <person name="Gladieux P."/>
            <person name="Thoren M.H."/>
            <person name="Johannesson H."/>
        </authorList>
    </citation>
    <scope>NUCLEOTIDE SEQUENCE</scope>
    <source>
        <strain evidence="2">CBS 958.72</strain>
    </source>
</reference>
<comment type="caution">
    <text evidence="2">The sequence shown here is derived from an EMBL/GenBank/DDBJ whole genome shotgun (WGS) entry which is preliminary data.</text>
</comment>
<evidence type="ECO:0000313" key="2">
    <source>
        <dbReference type="EMBL" id="KAK3361120.1"/>
    </source>
</evidence>
<feature type="transmembrane region" description="Helical" evidence="1">
    <location>
        <begin position="94"/>
        <end position="115"/>
    </location>
</feature>
<gene>
    <name evidence="2" type="ORF">B0T24DRAFT_114596</name>
</gene>
<dbReference type="AlphaFoldDB" id="A0AAE0MYJ4"/>
<dbReference type="Proteomes" id="UP001287356">
    <property type="component" value="Unassembled WGS sequence"/>
</dbReference>
<protein>
    <submittedName>
        <fullName evidence="2">Uncharacterized protein</fullName>
    </submittedName>
</protein>
<sequence length="167" mass="17660">MSYSMVSGFANCGGLGFNHRSAVSGLCISVILSCGSAGSVKSVDASSLPRGSSSTSPSATVQCWSVAEFGGKTVFIDKQMKTCLGPRRRSLPRLVMQALAGSAAVGSIAAVWLTWRMRLTAGRRRLQFRESCSLCPQPAASRRGTKGKVIRYGTCWLMSGQVIGRSS</sequence>
<accession>A0AAE0MYJ4</accession>
<organism evidence="2 3">
    <name type="scientific">Lasiosphaeria ovina</name>
    <dbReference type="NCBI Taxonomy" id="92902"/>
    <lineage>
        <taxon>Eukaryota</taxon>
        <taxon>Fungi</taxon>
        <taxon>Dikarya</taxon>
        <taxon>Ascomycota</taxon>
        <taxon>Pezizomycotina</taxon>
        <taxon>Sordariomycetes</taxon>
        <taxon>Sordariomycetidae</taxon>
        <taxon>Sordariales</taxon>
        <taxon>Lasiosphaeriaceae</taxon>
        <taxon>Lasiosphaeria</taxon>
    </lineage>
</organism>
<keyword evidence="3" id="KW-1185">Reference proteome</keyword>
<proteinExistence type="predicted"/>
<name>A0AAE0MYJ4_9PEZI</name>
<keyword evidence="1" id="KW-0472">Membrane</keyword>
<reference evidence="2" key="1">
    <citation type="journal article" date="2023" name="Mol. Phylogenet. Evol.">
        <title>Genome-scale phylogeny and comparative genomics of the fungal order Sordariales.</title>
        <authorList>
            <person name="Hensen N."/>
            <person name="Bonometti L."/>
            <person name="Westerberg I."/>
            <person name="Brannstrom I.O."/>
            <person name="Guillou S."/>
            <person name="Cros-Aarteil S."/>
            <person name="Calhoun S."/>
            <person name="Haridas S."/>
            <person name="Kuo A."/>
            <person name="Mondo S."/>
            <person name="Pangilinan J."/>
            <person name="Riley R."/>
            <person name="LaButti K."/>
            <person name="Andreopoulos B."/>
            <person name="Lipzen A."/>
            <person name="Chen C."/>
            <person name="Yan M."/>
            <person name="Daum C."/>
            <person name="Ng V."/>
            <person name="Clum A."/>
            <person name="Steindorff A."/>
            <person name="Ohm R.A."/>
            <person name="Martin F."/>
            <person name="Silar P."/>
            <person name="Natvig D.O."/>
            <person name="Lalanne C."/>
            <person name="Gautier V."/>
            <person name="Ament-Velasquez S.L."/>
            <person name="Kruys A."/>
            <person name="Hutchinson M.I."/>
            <person name="Powell A.J."/>
            <person name="Barry K."/>
            <person name="Miller A.N."/>
            <person name="Grigoriev I.V."/>
            <person name="Debuchy R."/>
            <person name="Gladieux P."/>
            <person name="Hiltunen Thoren M."/>
            <person name="Johannesson H."/>
        </authorList>
    </citation>
    <scope>NUCLEOTIDE SEQUENCE</scope>
    <source>
        <strain evidence="2">CBS 958.72</strain>
    </source>
</reference>
<evidence type="ECO:0000313" key="3">
    <source>
        <dbReference type="Proteomes" id="UP001287356"/>
    </source>
</evidence>
<evidence type="ECO:0000256" key="1">
    <source>
        <dbReference type="SAM" id="Phobius"/>
    </source>
</evidence>
<dbReference type="EMBL" id="JAULSN010000012">
    <property type="protein sequence ID" value="KAK3361120.1"/>
    <property type="molecule type" value="Genomic_DNA"/>
</dbReference>
<keyword evidence="1" id="KW-0812">Transmembrane</keyword>
<keyword evidence="1" id="KW-1133">Transmembrane helix</keyword>